<sequence>MYAPIFDFQDLTYANATSMKGIQCLLFLVKSYMDNYPERLKYAMFINSPSYCTWMYALLKQVLPSKVKQKIRVYGTDGWKRDLLELVDADHLPAFLGGTKTDPDGNPLCKTFIMRGEPIPERYYMRQERGQLATATDSEKLTVLPFSKEELRLEVNEPNSHIEWEFEVKAGDIDYSVYFKERTSEEPQQVELVPKHRTDTCHEPEKGILKCEKVGTYTIVFDNTYSWVHSKQVYYRTRIRTPGEMDAPEVDVAISS</sequence>
<accession>A0A4Y2HN55</accession>
<organism evidence="3 4">
    <name type="scientific">Araneus ventricosus</name>
    <name type="common">Orbweaver spider</name>
    <name type="synonym">Epeira ventricosa</name>
    <dbReference type="NCBI Taxonomy" id="182803"/>
    <lineage>
        <taxon>Eukaryota</taxon>
        <taxon>Metazoa</taxon>
        <taxon>Ecdysozoa</taxon>
        <taxon>Arthropoda</taxon>
        <taxon>Chelicerata</taxon>
        <taxon>Arachnida</taxon>
        <taxon>Araneae</taxon>
        <taxon>Araneomorphae</taxon>
        <taxon>Entelegynae</taxon>
        <taxon>Araneoidea</taxon>
        <taxon>Araneidae</taxon>
        <taxon>Araneus</taxon>
    </lineage>
</organism>
<dbReference type="Pfam" id="PF13897">
    <property type="entry name" value="GOLD_2"/>
    <property type="match status" value="1"/>
</dbReference>
<feature type="domain" description="GOLD" evidence="2">
    <location>
        <begin position="134"/>
        <end position="239"/>
    </location>
</feature>
<feature type="domain" description="CRAL-TRIO" evidence="1">
    <location>
        <begin position="1"/>
        <end position="104"/>
    </location>
</feature>
<dbReference type="Pfam" id="PF00650">
    <property type="entry name" value="CRAL_TRIO"/>
    <property type="match status" value="1"/>
</dbReference>
<dbReference type="SUPFAM" id="SSF52087">
    <property type="entry name" value="CRAL/TRIO domain"/>
    <property type="match status" value="1"/>
</dbReference>
<dbReference type="InterPro" id="IPR051064">
    <property type="entry name" value="SEC14/CRAL-TRIO_domain"/>
</dbReference>
<dbReference type="AlphaFoldDB" id="A0A4Y2HN55"/>
<dbReference type="PANTHER" id="PTHR23324">
    <property type="entry name" value="SEC14 RELATED PROTEIN"/>
    <property type="match status" value="1"/>
</dbReference>
<dbReference type="PROSITE" id="PS50191">
    <property type="entry name" value="CRAL_TRIO"/>
    <property type="match status" value="1"/>
</dbReference>
<dbReference type="PROSITE" id="PS50866">
    <property type="entry name" value="GOLD"/>
    <property type="match status" value="1"/>
</dbReference>
<comment type="caution">
    <text evidence="3">The sequence shown here is derived from an EMBL/GenBank/DDBJ whole genome shotgun (WGS) entry which is preliminary data.</text>
</comment>
<evidence type="ECO:0000313" key="4">
    <source>
        <dbReference type="Proteomes" id="UP000499080"/>
    </source>
</evidence>
<proteinExistence type="predicted"/>
<dbReference type="InterPro" id="IPR036598">
    <property type="entry name" value="GOLD_dom_sf"/>
</dbReference>
<protein>
    <submittedName>
        <fullName evidence="3">SEC14-like protein 4</fullName>
    </submittedName>
</protein>
<dbReference type="PANTHER" id="PTHR23324:SF83">
    <property type="entry name" value="SEC14-LIKE PROTEIN 2"/>
    <property type="match status" value="1"/>
</dbReference>
<dbReference type="InterPro" id="IPR009038">
    <property type="entry name" value="GOLD_dom"/>
</dbReference>
<keyword evidence="4" id="KW-1185">Reference proteome</keyword>
<dbReference type="CDD" id="cd00170">
    <property type="entry name" value="SEC14"/>
    <property type="match status" value="1"/>
</dbReference>
<dbReference type="InterPro" id="IPR001251">
    <property type="entry name" value="CRAL-TRIO_dom"/>
</dbReference>
<dbReference type="InterPro" id="IPR036865">
    <property type="entry name" value="CRAL-TRIO_dom_sf"/>
</dbReference>
<dbReference type="Gene3D" id="2.60.120.680">
    <property type="entry name" value="GOLD domain"/>
    <property type="match status" value="1"/>
</dbReference>
<dbReference type="GO" id="GO:0005737">
    <property type="term" value="C:cytoplasm"/>
    <property type="evidence" value="ECO:0007669"/>
    <property type="project" value="TreeGrafter"/>
</dbReference>
<dbReference type="Proteomes" id="UP000499080">
    <property type="component" value="Unassembled WGS sequence"/>
</dbReference>
<evidence type="ECO:0000259" key="2">
    <source>
        <dbReference type="PROSITE" id="PS50866"/>
    </source>
</evidence>
<dbReference type="OrthoDB" id="1434354at2759"/>
<dbReference type="Gene3D" id="3.40.525.10">
    <property type="entry name" value="CRAL-TRIO lipid binding domain"/>
    <property type="match status" value="1"/>
</dbReference>
<reference evidence="3 4" key="1">
    <citation type="journal article" date="2019" name="Sci. Rep.">
        <title>Orb-weaving spider Araneus ventricosus genome elucidates the spidroin gene catalogue.</title>
        <authorList>
            <person name="Kono N."/>
            <person name="Nakamura H."/>
            <person name="Ohtoshi R."/>
            <person name="Moran D.A.P."/>
            <person name="Shinohara A."/>
            <person name="Yoshida Y."/>
            <person name="Fujiwara M."/>
            <person name="Mori M."/>
            <person name="Tomita M."/>
            <person name="Arakawa K."/>
        </authorList>
    </citation>
    <scope>NUCLEOTIDE SEQUENCE [LARGE SCALE GENOMIC DNA]</scope>
</reference>
<evidence type="ECO:0000313" key="3">
    <source>
        <dbReference type="EMBL" id="GBM66712.1"/>
    </source>
</evidence>
<dbReference type="SUPFAM" id="SSF101576">
    <property type="entry name" value="Supernatant protein factor (SPF), C-terminal domain"/>
    <property type="match status" value="1"/>
</dbReference>
<gene>
    <name evidence="3" type="primary">Sec14l4_7</name>
    <name evidence="3" type="ORF">AVEN_275754_1</name>
</gene>
<name>A0A4Y2HN55_ARAVE</name>
<dbReference type="EMBL" id="BGPR01002040">
    <property type="protein sequence ID" value="GBM66712.1"/>
    <property type="molecule type" value="Genomic_DNA"/>
</dbReference>
<evidence type="ECO:0000259" key="1">
    <source>
        <dbReference type="PROSITE" id="PS50191"/>
    </source>
</evidence>